<dbReference type="Pfam" id="PF07899">
    <property type="entry name" value="Frigida"/>
    <property type="match status" value="1"/>
</dbReference>
<evidence type="ECO:0000256" key="2">
    <source>
        <dbReference type="ARBA" id="ARBA00022473"/>
    </source>
</evidence>
<feature type="region of interest" description="Disordered" evidence="7">
    <location>
        <begin position="449"/>
        <end position="490"/>
    </location>
</feature>
<name>A0AAF1B613_DAUCS</name>
<dbReference type="PANTHER" id="PTHR31791">
    <property type="entry name" value="FRIGIDA-LIKE PROTEIN 3-RELATED"/>
    <property type="match status" value="1"/>
</dbReference>
<dbReference type="EMBL" id="CP093348">
    <property type="protein sequence ID" value="WOH04506.1"/>
    <property type="molecule type" value="Genomic_DNA"/>
</dbReference>
<dbReference type="GO" id="GO:0009908">
    <property type="term" value="P:flower development"/>
    <property type="evidence" value="ECO:0007669"/>
    <property type="project" value="UniProtKB-KW"/>
</dbReference>
<evidence type="ECO:0000313" key="9">
    <source>
        <dbReference type="Proteomes" id="UP000077755"/>
    </source>
</evidence>
<comment type="similarity">
    <text evidence="1 5">Belongs to the Frigida family.</text>
</comment>
<keyword evidence="6" id="KW-0175">Coiled coil</keyword>
<dbReference type="InterPro" id="IPR012474">
    <property type="entry name" value="Frigida"/>
</dbReference>
<evidence type="ECO:0000256" key="3">
    <source>
        <dbReference type="ARBA" id="ARBA00022782"/>
    </source>
</evidence>
<evidence type="ECO:0000256" key="5">
    <source>
        <dbReference type="RuleBase" id="RU364012"/>
    </source>
</evidence>
<dbReference type="Proteomes" id="UP000077755">
    <property type="component" value="Chromosome 6"/>
</dbReference>
<evidence type="ECO:0000256" key="7">
    <source>
        <dbReference type="SAM" id="MobiDB-lite"/>
    </source>
</evidence>
<evidence type="ECO:0000313" key="8">
    <source>
        <dbReference type="EMBL" id="WOH04506.1"/>
    </source>
</evidence>
<reference evidence="8" key="2">
    <citation type="submission" date="2022-03" db="EMBL/GenBank/DDBJ databases">
        <title>Draft title - Genomic analysis of global carrot germplasm unveils the trajectory of domestication and the origin of high carotenoid orange carrot.</title>
        <authorList>
            <person name="Iorizzo M."/>
            <person name="Ellison S."/>
            <person name="Senalik D."/>
            <person name="Macko-Podgorni A."/>
            <person name="Grzebelus D."/>
            <person name="Bostan H."/>
            <person name="Rolling W."/>
            <person name="Curaba J."/>
            <person name="Simon P."/>
        </authorList>
    </citation>
    <scope>NUCLEOTIDE SEQUENCE</scope>
    <source>
        <tissue evidence="8">Leaf</tissue>
    </source>
</reference>
<protein>
    <recommendedName>
        <fullName evidence="5">FRIGIDA-like protein</fullName>
    </recommendedName>
</protein>
<keyword evidence="3 5" id="KW-0221">Differentiation</keyword>
<gene>
    <name evidence="8" type="ORF">DCAR_0623915</name>
</gene>
<reference evidence="8" key="1">
    <citation type="journal article" date="2016" name="Nat. Genet.">
        <title>A high-quality carrot genome assembly provides new insights into carotenoid accumulation and asterid genome evolution.</title>
        <authorList>
            <person name="Iorizzo M."/>
            <person name="Ellison S."/>
            <person name="Senalik D."/>
            <person name="Zeng P."/>
            <person name="Satapoomin P."/>
            <person name="Huang J."/>
            <person name="Bowman M."/>
            <person name="Iovene M."/>
            <person name="Sanseverino W."/>
            <person name="Cavagnaro P."/>
            <person name="Yildiz M."/>
            <person name="Macko-Podgorni A."/>
            <person name="Moranska E."/>
            <person name="Grzebelus E."/>
            <person name="Grzebelus D."/>
            <person name="Ashrafi H."/>
            <person name="Zheng Z."/>
            <person name="Cheng S."/>
            <person name="Spooner D."/>
            <person name="Van Deynze A."/>
            <person name="Simon P."/>
        </authorList>
    </citation>
    <scope>NUCLEOTIDE SEQUENCE</scope>
    <source>
        <tissue evidence="8">Leaf</tissue>
    </source>
</reference>
<organism evidence="8 9">
    <name type="scientific">Daucus carota subsp. sativus</name>
    <name type="common">Carrot</name>
    <dbReference type="NCBI Taxonomy" id="79200"/>
    <lineage>
        <taxon>Eukaryota</taxon>
        <taxon>Viridiplantae</taxon>
        <taxon>Streptophyta</taxon>
        <taxon>Embryophyta</taxon>
        <taxon>Tracheophyta</taxon>
        <taxon>Spermatophyta</taxon>
        <taxon>Magnoliopsida</taxon>
        <taxon>eudicotyledons</taxon>
        <taxon>Gunneridae</taxon>
        <taxon>Pentapetalae</taxon>
        <taxon>asterids</taxon>
        <taxon>campanulids</taxon>
        <taxon>Apiales</taxon>
        <taxon>Apiaceae</taxon>
        <taxon>Apioideae</taxon>
        <taxon>Scandiceae</taxon>
        <taxon>Daucinae</taxon>
        <taxon>Daucus</taxon>
        <taxon>Daucus sect. Daucus</taxon>
    </lineage>
</organism>
<keyword evidence="2 5" id="KW-0217">Developmental protein</keyword>
<proteinExistence type="inferred from homology"/>
<feature type="coiled-coil region" evidence="6">
    <location>
        <begin position="94"/>
        <end position="177"/>
    </location>
</feature>
<evidence type="ECO:0000256" key="4">
    <source>
        <dbReference type="ARBA" id="ARBA00023089"/>
    </source>
</evidence>
<dbReference type="GO" id="GO:0030154">
    <property type="term" value="P:cell differentiation"/>
    <property type="evidence" value="ECO:0007669"/>
    <property type="project" value="UniProtKB-KW"/>
</dbReference>
<keyword evidence="4 5" id="KW-0287">Flowering</keyword>
<evidence type="ECO:0000256" key="1">
    <source>
        <dbReference type="ARBA" id="ARBA00008956"/>
    </source>
</evidence>
<dbReference type="AlphaFoldDB" id="A0AAF1B613"/>
<dbReference type="PANTHER" id="PTHR31791:SF47">
    <property type="entry name" value="INACTIVE FRIGIDA-LIKE PROTEIN 2"/>
    <property type="match status" value="1"/>
</dbReference>
<evidence type="ECO:0000256" key="6">
    <source>
        <dbReference type="SAM" id="Coils"/>
    </source>
</evidence>
<accession>A0AAF1B613</accession>
<sequence>MEKREVEGIREVIEERFEVVRLKGKSIENLEVKLEVIRGNLVEREKEVAMMREVNEKRSKEVASMEEGLVLKEKEIETVKKITHDLCHEVNLQKEKSDLEKREVEERVKELKIREKELEDRLKQFELKEKRIKESVEALDLKKKEMEAKNVPSEERGRRIEIREKKLEKQLKEFELKENPFLCNRNALAFILSNMGAKSLQVFLSENSEDHELLGYDIFNFLKLLKDPAKLVLNTIKGFDTPLLERDKYYESPVFMKSCILLLEQFMKQSPEIEPHVKEDAKKLACNWRVKMRTPVQVLGFLHLISAYGLILSFEVSELERHFEFVSCIKHAPELCQVFRFSDKRPNQTTNFVESLIQKGDRLQAIRYIYEFELVGKFLPVPILKDHLSSKEVMEMSPANIGIISKQLGILRGLVKCIKDHQLEVEYPPEDLLAQIQNLEEKSKEVIERSQSYKNCSKRPHVSGPDPRPEAQSHTNFQKRPAAGLYPRPEAQTQWRISKHPRIEPPARTSSNVPFPAFNPMANFARCEGAYMQSGPEAQRQWHINQLPQARPPGPSLYVQPPLYPMPNFLNTPPAFNPQNAPQS</sequence>
<keyword evidence="9" id="KW-1185">Reference proteome</keyword>